<evidence type="ECO:0000259" key="7">
    <source>
        <dbReference type="PROSITE" id="PS50027"/>
    </source>
</evidence>
<dbReference type="FunFam" id="3.30.60.30:FF:000024">
    <property type="entry name" value="Transmembrane agrin"/>
    <property type="match status" value="3"/>
</dbReference>
<dbReference type="SMART" id="SM00280">
    <property type="entry name" value="KAZAL"/>
    <property type="match status" value="8"/>
</dbReference>
<dbReference type="EMBL" id="NCKV01000780">
    <property type="protein sequence ID" value="RWS29760.1"/>
    <property type="molecule type" value="Genomic_DNA"/>
</dbReference>
<dbReference type="Pfam" id="PF00053">
    <property type="entry name" value="EGF_laminin"/>
    <property type="match status" value="1"/>
</dbReference>
<dbReference type="InterPro" id="IPR036058">
    <property type="entry name" value="Kazal_dom_sf"/>
</dbReference>
<organism evidence="9 10">
    <name type="scientific">Leptotrombidium deliense</name>
    <dbReference type="NCBI Taxonomy" id="299467"/>
    <lineage>
        <taxon>Eukaryota</taxon>
        <taxon>Metazoa</taxon>
        <taxon>Ecdysozoa</taxon>
        <taxon>Arthropoda</taxon>
        <taxon>Chelicerata</taxon>
        <taxon>Arachnida</taxon>
        <taxon>Acari</taxon>
        <taxon>Acariformes</taxon>
        <taxon>Trombidiformes</taxon>
        <taxon>Prostigmata</taxon>
        <taxon>Anystina</taxon>
        <taxon>Parasitengona</taxon>
        <taxon>Trombiculoidea</taxon>
        <taxon>Trombiculidae</taxon>
        <taxon>Leptotrombidium</taxon>
    </lineage>
</organism>
<name>A0A443SQE4_9ACAR</name>
<proteinExistence type="predicted"/>
<dbReference type="CDD" id="cd00104">
    <property type="entry name" value="KAZAL_FS"/>
    <property type="match status" value="8"/>
</dbReference>
<dbReference type="InterPro" id="IPR002049">
    <property type="entry name" value="LE_dom"/>
</dbReference>
<dbReference type="PROSITE" id="PS50027">
    <property type="entry name" value="EGF_LAM_2"/>
    <property type="match status" value="1"/>
</dbReference>
<dbReference type="STRING" id="299467.A0A443SQE4"/>
<evidence type="ECO:0000256" key="6">
    <source>
        <dbReference type="PROSITE-ProRule" id="PRU00460"/>
    </source>
</evidence>
<dbReference type="PROSITE" id="PS01248">
    <property type="entry name" value="EGF_LAM_1"/>
    <property type="match status" value="1"/>
</dbReference>
<dbReference type="PANTHER" id="PTHR10913">
    <property type="entry name" value="FOLLISTATIN-RELATED"/>
    <property type="match status" value="1"/>
</dbReference>
<evidence type="ECO:0000256" key="4">
    <source>
        <dbReference type="ARBA" id="ARBA00023157"/>
    </source>
</evidence>
<dbReference type="AlphaFoldDB" id="A0A443SQE4"/>
<feature type="domain" description="Kazal-like" evidence="8">
    <location>
        <begin position="338"/>
        <end position="392"/>
    </location>
</feature>
<evidence type="ECO:0000313" key="9">
    <source>
        <dbReference type="EMBL" id="RWS29760.1"/>
    </source>
</evidence>
<keyword evidence="2" id="KW-0677">Repeat</keyword>
<dbReference type="GO" id="GO:0005576">
    <property type="term" value="C:extracellular region"/>
    <property type="evidence" value="ECO:0007669"/>
    <property type="project" value="TreeGrafter"/>
</dbReference>
<dbReference type="InterPro" id="IPR003884">
    <property type="entry name" value="FacI_MAC"/>
</dbReference>
<feature type="domain" description="Kazal-like" evidence="8">
    <location>
        <begin position="480"/>
        <end position="527"/>
    </location>
</feature>
<dbReference type="FunFam" id="2.10.25.10:FF:000140">
    <property type="entry name" value="Transmembrane agrin"/>
    <property type="match status" value="1"/>
</dbReference>
<evidence type="ECO:0000259" key="8">
    <source>
        <dbReference type="PROSITE" id="PS51465"/>
    </source>
</evidence>
<comment type="caution">
    <text evidence="6">Lacks conserved residue(s) required for the propagation of feature annotation.</text>
</comment>
<dbReference type="OrthoDB" id="88467at2759"/>
<feature type="disulfide bond" evidence="6">
    <location>
        <begin position="666"/>
        <end position="678"/>
    </location>
</feature>
<keyword evidence="3" id="KW-0722">Serine protease inhibitor</keyword>
<feature type="domain" description="Laminin EGF-like" evidence="7">
    <location>
        <begin position="666"/>
        <end position="718"/>
    </location>
</feature>
<sequence length="744" mass="81335">MFCDFGASCVIDAKTKNAFCKCEIRCKRDVFAPVCGSNNVTYSNECQLRNASCSNQVRIFVKHVGECRKFVHYSDVCLQASFVSVSKRTDLSDPCLNKQCHFGAICQPSLDGRSSECVCTDKCQGYADSRATRPVCGSDGNDYPNICEVKKAACIQMKEITAKYYGRCDPCEGIECPSSQICQLDELRNAICRCNLQCSTELKPVCGSNGKTYTNECFLLAESCRLQQHLRIIKSEPCSSDLLSNPCSNLKCKANQECNIDRFGVASCICPLSCPLVMKPVCGSDGVTYDSECDLQRESCLNETEVSVVHRSACDSEEHLKCQKVQCEFGSQCVVDPNSRESHCVCMFSCSAEYNPVCGSDGISYNNLCQIRKQSCEHKKAIHVASSGLCGGCENKICQFYSLCETDGFGQSKCVCPETCVALNDTVCGSDGKTYANECEMKVTACKQQKYITVVSKGSCDLCRNIHCKYGARCEDGHCICPTNCPEEKEPLCATDGSTYSNECEMSKYACETNLELGIRFYGECRKLIDATDDEEGSKETRVYEGSGDDDGDEIRIKTCNDLKCNFGAKCDETVSGQPKCVCSFYCDTNNSSILICGNDGIFYENECFLKQAECDKGKELTIVPPDACKATTASITNCRTNIYGCCPDGKTPSQGPKFAGCPSTCGCNRLGSYSMTCDPISNQCSCKPGVGGVKCDRCEPAFWGLHKISEGNSGCTLAMNLDLFEMTVSKPLDAVFAKMECWA</sequence>
<evidence type="ECO:0000313" key="10">
    <source>
        <dbReference type="Proteomes" id="UP000288716"/>
    </source>
</evidence>
<dbReference type="SUPFAM" id="SSF57196">
    <property type="entry name" value="EGF/Laminin"/>
    <property type="match status" value="1"/>
</dbReference>
<dbReference type="InterPro" id="IPR002350">
    <property type="entry name" value="Kazal_dom"/>
</dbReference>
<dbReference type="Gene3D" id="3.30.60.30">
    <property type="match status" value="8"/>
</dbReference>
<keyword evidence="4 6" id="KW-1015">Disulfide bond</keyword>
<gene>
    <name evidence="9" type="ORF">B4U80_03658</name>
</gene>
<dbReference type="Gene3D" id="2.10.25.10">
    <property type="entry name" value="Laminin"/>
    <property type="match status" value="1"/>
</dbReference>
<dbReference type="GO" id="GO:0030154">
    <property type="term" value="P:cell differentiation"/>
    <property type="evidence" value="ECO:0007669"/>
    <property type="project" value="TreeGrafter"/>
</dbReference>
<evidence type="ECO:0000256" key="1">
    <source>
        <dbReference type="ARBA" id="ARBA00022690"/>
    </source>
</evidence>
<feature type="domain" description="Kazal-like" evidence="8">
    <location>
        <begin position="14"/>
        <end position="69"/>
    </location>
</feature>
<keyword evidence="10" id="KW-1185">Reference proteome</keyword>
<comment type="caution">
    <text evidence="9">The sequence shown here is derived from an EMBL/GenBank/DDBJ whole genome shotgun (WGS) entry which is preliminary data.</text>
</comment>
<evidence type="ECO:0000256" key="2">
    <source>
        <dbReference type="ARBA" id="ARBA00022737"/>
    </source>
</evidence>
<feature type="domain" description="Kazal-like" evidence="8">
    <location>
        <begin position="582"/>
        <end position="631"/>
    </location>
</feature>
<dbReference type="InterPro" id="IPR050653">
    <property type="entry name" value="Prot_Inhib_GrowthFact_Antg"/>
</dbReference>
<reference evidence="9 10" key="1">
    <citation type="journal article" date="2018" name="Gigascience">
        <title>Genomes of trombidid mites reveal novel predicted allergens and laterally-transferred genes associated with secondary metabolism.</title>
        <authorList>
            <person name="Dong X."/>
            <person name="Chaisiri K."/>
            <person name="Xia D."/>
            <person name="Armstrong S.D."/>
            <person name="Fang Y."/>
            <person name="Donnelly M.J."/>
            <person name="Kadowaki T."/>
            <person name="McGarry J.W."/>
            <person name="Darby A.C."/>
            <person name="Makepeace B.L."/>
        </authorList>
    </citation>
    <scope>NUCLEOTIDE SEQUENCE [LARGE SCALE GENOMIC DNA]</scope>
    <source>
        <strain evidence="9">UoL-UT</strain>
    </source>
</reference>
<dbReference type="Proteomes" id="UP000288716">
    <property type="component" value="Unassembled WGS sequence"/>
</dbReference>
<protein>
    <submittedName>
        <fullName evidence="9">Agrin-like protein</fullName>
    </submittedName>
</protein>
<dbReference type="Pfam" id="PF07648">
    <property type="entry name" value="Kazal_2"/>
    <property type="match status" value="8"/>
</dbReference>
<keyword evidence="1" id="KW-0646">Protease inhibitor</keyword>
<feature type="domain" description="Kazal-like" evidence="8">
    <location>
        <begin position="394"/>
        <end position="462"/>
    </location>
</feature>
<dbReference type="PROSITE" id="PS51465">
    <property type="entry name" value="KAZAL_2"/>
    <property type="match status" value="8"/>
</dbReference>
<dbReference type="SUPFAM" id="SSF100895">
    <property type="entry name" value="Kazal-type serine protease inhibitors"/>
    <property type="match status" value="8"/>
</dbReference>
<dbReference type="VEuPathDB" id="VectorBase:LDEU002281"/>
<feature type="domain" description="Kazal-like" evidence="8">
    <location>
        <begin position="269"/>
        <end position="316"/>
    </location>
</feature>
<keyword evidence="5" id="KW-0325">Glycoprotein</keyword>
<dbReference type="FunFam" id="3.30.60.30:FF:000040">
    <property type="entry name" value="Agrin, putative"/>
    <property type="match status" value="1"/>
</dbReference>
<keyword evidence="6" id="KW-0424">Laminin EGF-like domain</keyword>
<dbReference type="SMART" id="SM00274">
    <property type="entry name" value="FOLN"/>
    <property type="match status" value="8"/>
</dbReference>
<dbReference type="CDD" id="cd00055">
    <property type="entry name" value="EGF_Lam"/>
    <property type="match status" value="1"/>
</dbReference>
<evidence type="ECO:0000256" key="5">
    <source>
        <dbReference type="ARBA" id="ARBA00023180"/>
    </source>
</evidence>
<dbReference type="SMART" id="SM00057">
    <property type="entry name" value="FIMAC"/>
    <property type="match status" value="3"/>
</dbReference>
<dbReference type="SMART" id="SM00180">
    <property type="entry name" value="EGF_Lam"/>
    <property type="match status" value="1"/>
</dbReference>
<accession>A0A443SQE4</accession>
<evidence type="ECO:0000256" key="3">
    <source>
        <dbReference type="ARBA" id="ARBA00022900"/>
    </source>
</evidence>
<dbReference type="PANTHER" id="PTHR10913:SF45">
    <property type="entry name" value="FOLLISTATIN, ISOFORM A-RELATED"/>
    <property type="match status" value="1"/>
</dbReference>
<feature type="disulfide bond" evidence="6">
    <location>
        <begin position="668"/>
        <end position="685"/>
    </location>
</feature>
<feature type="domain" description="Kazal-like" evidence="8">
    <location>
        <begin position="193"/>
        <end position="240"/>
    </location>
</feature>
<feature type="disulfide bond" evidence="6">
    <location>
        <begin position="687"/>
        <end position="696"/>
    </location>
</feature>
<feature type="domain" description="Kazal-like" evidence="8">
    <location>
        <begin position="120"/>
        <end position="170"/>
    </location>
</feature>
<dbReference type="InterPro" id="IPR003645">
    <property type="entry name" value="Fol_N"/>
</dbReference>